<evidence type="ECO:0000256" key="3">
    <source>
        <dbReference type="ARBA" id="ARBA00022516"/>
    </source>
</evidence>
<dbReference type="EC" id="1.2.1.84" evidence="11"/>
<evidence type="ECO:0000256" key="7">
    <source>
        <dbReference type="ARBA" id="ARBA00023002"/>
    </source>
</evidence>
<evidence type="ECO:0000259" key="12">
    <source>
        <dbReference type="Pfam" id="PF03015"/>
    </source>
</evidence>
<comment type="subcellular location">
    <subcellularLocation>
        <location evidence="1">Membrane</location>
        <topology evidence="1">Multi-pass membrane protein</topology>
    </subcellularLocation>
</comment>
<dbReference type="Pfam" id="PF03015">
    <property type="entry name" value="Sterile"/>
    <property type="match status" value="1"/>
</dbReference>
<evidence type="ECO:0000256" key="8">
    <source>
        <dbReference type="ARBA" id="ARBA00023098"/>
    </source>
</evidence>
<evidence type="ECO:0000256" key="1">
    <source>
        <dbReference type="ARBA" id="ARBA00004141"/>
    </source>
</evidence>
<evidence type="ECO:0000256" key="5">
    <source>
        <dbReference type="ARBA" id="ARBA00022857"/>
    </source>
</evidence>
<feature type="domain" description="Fatty acyl-CoA reductase C-terminal" evidence="12">
    <location>
        <begin position="362"/>
        <end position="454"/>
    </location>
</feature>
<sequence>MDSDIQKYLANKTVFLTGGTGFLGKVVVEKLLRSTEVKRVYILIRPKRGVEIKERIIVWSQDPVFEPLLKTRPEALQRVCPIAGDCLEPDLGISDTDRSLLSAEVQIVIHGAATVRFNEPLHVALAINTRATRLMVQLAKQMLQLEAFVHVSTAFSNCVIHHIEEKFYPEHLTCNSEKVLEMCDQLSEELTNSMTPALIGSYPNTYTYTKALAEDVILREGSDLPISIFRPAVIIASHKEPISGWIDNLYGPIAILFGVARGVLRIATIDVKAQASLVPVDYCANLALACAWRTAQTEQQEGVAPPAIYQLAPTARNCLTHGEFKDYALDGRQQCPLTKMIWYPFLHCITTLWLFPLAAFFYHTLPAYVFDLALWLSGRKPRLVKVYRKIHKTLGILGPFSRQSWYFDMRQTNQLREIMSEQDRSLYDFDMASLNWKKYFEKALLGIRMYLGKDPPTTESIEQGLRVIKRLKMYHHLLQLSLVCLAAFILYSLIKHLAV</sequence>
<comment type="catalytic activity">
    <reaction evidence="10 11">
        <text>a long-chain fatty acyl-CoA + 2 NADPH + 2 H(+) = a long-chain primary fatty alcohol + 2 NADP(+) + CoA</text>
        <dbReference type="Rhea" id="RHEA:52716"/>
        <dbReference type="ChEBI" id="CHEBI:15378"/>
        <dbReference type="ChEBI" id="CHEBI:57287"/>
        <dbReference type="ChEBI" id="CHEBI:57783"/>
        <dbReference type="ChEBI" id="CHEBI:58349"/>
        <dbReference type="ChEBI" id="CHEBI:77396"/>
        <dbReference type="ChEBI" id="CHEBI:83139"/>
        <dbReference type="EC" id="1.2.1.84"/>
    </reaction>
</comment>
<dbReference type="Proteomes" id="UP000268350">
    <property type="component" value="Unassembled WGS sequence"/>
</dbReference>
<evidence type="ECO:0000259" key="13">
    <source>
        <dbReference type="Pfam" id="PF07993"/>
    </source>
</evidence>
<dbReference type="AlphaFoldDB" id="A0A3B0K637"/>
<dbReference type="InterPro" id="IPR013120">
    <property type="entry name" value="FAR_NAD-bd"/>
</dbReference>
<dbReference type="InterPro" id="IPR036291">
    <property type="entry name" value="NAD(P)-bd_dom_sf"/>
</dbReference>
<dbReference type="InterPro" id="IPR033640">
    <property type="entry name" value="FAR_C"/>
</dbReference>
<keyword evidence="4 11" id="KW-0812">Transmembrane</keyword>
<name>A0A3B0K637_DROGU</name>
<dbReference type="Pfam" id="PF07993">
    <property type="entry name" value="NAD_binding_4"/>
    <property type="match status" value="1"/>
</dbReference>
<evidence type="ECO:0000256" key="2">
    <source>
        <dbReference type="ARBA" id="ARBA00005928"/>
    </source>
</evidence>
<feature type="transmembrane region" description="Helical" evidence="11">
    <location>
        <begin position="476"/>
        <end position="494"/>
    </location>
</feature>
<protein>
    <recommendedName>
        <fullName evidence="11">Fatty acyl-CoA reductase</fullName>
        <ecNumber evidence="11">1.2.1.84</ecNumber>
    </recommendedName>
</protein>
<proteinExistence type="inferred from homology"/>
<keyword evidence="9 11" id="KW-0472">Membrane</keyword>
<dbReference type="CDD" id="cd05236">
    <property type="entry name" value="FAR-N_SDR_e"/>
    <property type="match status" value="1"/>
</dbReference>
<evidence type="ECO:0000256" key="4">
    <source>
        <dbReference type="ARBA" id="ARBA00022692"/>
    </source>
</evidence>
<keyword evidence="6 11" id="KW-1133">Transmembrane helix</keyword>
<dbReference type="InterPro" id="IPR026055">
    <property type="entry name" value="FAR"/>
</dbReference>
<organism evidence="14 15">
    <name type="scientific">Drosophila guanche</name>
    <name type="common">Fruit fly</name>
    <dbReference type="NCBI Taxonomy" id="7266"/>
    <lineage>
        <taxon>Eukaryota</taxon>
        <taxon>Metazoa</taxon>
        <taxon>Ecdysozoa</taxon>
        <taxon>Arthropoda</taxon>
        <taxon>Hexapoda</taxon>
        <taxon>Insecta</taxon>
        <taxon>Pterygota</taxon>
        <taxon>Neoptera</taxon>
        <taxon>Endopterygota</taxon>
        <taxon>Diptera</taxon>
        <taxon>Brachycera</taxon>
        <taxon>Muscomorpha</taxon>
        <taxon>Ephydroidea</taxon>
        <taxon>Drosophilidae</taxon>
        <taxon>Drosophila</taxon>
        <taxon>Sophophora</taxon>
    </lineage>
</organism>
<gene>
    <name evidence="14" type="ORF">DGUA_6G005331</name>
</gene>
<keyword evidence="5 11" id="KW-0521">NADP</keyword>
<keyword evidence="3 11" id="KW-0444">Lipid biosynthesis</keyword>
<dbReference type="GO" id="GO:0035336">
    <property type="term" value="P:long-chain fatty-acyl-CoA metabolic process"/>
    <property type="evidence" value="ECO:0007669"/>
    <property type="project" value="TreeGrafter"/>
</dbReference>
<keyword evidence="8 11" id="KW-0443">Lipid metabolism</keyword>
<dbReference type="GO" id="GO:0102965">
    <property type="term" value="F:alcohol-forming long-chain fatty acyl-CoA reductase activity"/>
    <property type="evidence" value="ECO:0007669"/>
    <property type="project" value="UniProtKB-EC"/>
</dbReference>
<evidence type="ECO:0000256" key="11">
    <source>
        <dbReference type="RuleBase" id="RU363097"/>
    </source>
</evidence>
<dbReference type="CDD" id="cd09071">
    <property type="entry name" value="FAR_C"/>
    <property type="match status" value="1"/>
</dbReference>
<dbReference type="OrthoDB" id="429813at2759"/>
<dbReference type="PANTHER" id="PTHR11011">
    <property type="entry name" value="MALE STERILITY PROTEIN 2-RELATED"/>
    <property type="match status" value="1"/>
</dbReference>
<evidence type="ECO:0000256" key="10">
    <source>
        <dbReference type="ARBA" id="ARBA00052530"/>
    </source>
</evidence>
<dbReference type="PANTHER" id="PTHR11011:SF60">
    <property type="entry name" value="FATTY ACYL-COA REDUCTASE-RELATED"/>
    <property type="match status" value="1"/>
</dbReference>
<feature type="domain" description="Thioester reductase (TE)" evidence="13">
    <location>
        <begin position="16"/>
        <end position="286"/>
    </location>
</feature>
<evidence type="ECO:0000313" key="14">
    <source>
        <dbReference type="EMBL" id="SPP80451.1"/>
    </source>
</evidence>
<dbReference type="GO" id="GO:0016020">
    <property type="term" value="C:membrane"/>
    <property type="evidence" value="ECO:0007669"/>
    <property type="project" value="UniProtKB-SubCell"/>
</dbReference>
<dbReference type="STRING" id="7266.A0A3B0K637"/>
<dbReference type="OMA" id="FIHCITV"/>
<accession>A0A3B0K637</accession>
<dbReference type="GO" id="GO:0080019">
    <property type="term" value="F:alcohol-forming very long-chain fatty acyl-CoA reductase activity"/>
    <property type="evidence" value="ECO:0007669"/>
    <property type="project" value="InterPro"/>
</dbReference>
<comment type="function">
    <text evidence="11">Catalyzes the reduction of fatty acyl-CoA to fatty alcohols.</text>
</comment>
<evidence type="ECO:0000256" key="9">
    <source>
        <dbReference type="ARBA" id="ARBA00023136"/>
    </source>
</evidence>
<dbReference type="Gene3D" id="3.40.50.720">
    <property type="entry name" value="NAD(P)-binding Rossmann-like Domain"/>
    <property type="match status" value="1"/>
</dbReference>
<dbReference type="SUPFAM" id="SSF51735">
    <property type="entry name" value="NAD(P)-binding Rossmann-fold domains"/>
    <property type="match status" value="1"/>
</dbReference>
<evidence type="ECO:0000313" key="15">
    <source>
        <dbReference type="Proteomes" id="UP000268350"/>
    </source>
</evidence>
<evidence type="ECO:0000256" key="6">
    <source>
        <dbReference type="ARBA" id="ARBA00022989"/>
    </source>
</evidence>
<dbReference type="EMBL" id="OUUW01000005">
    <property type="protein sequence ID" value="SPP80451.1"/>
    <property type="molecule type" value="Genomic_DNA"/>
</dbReference>
<reference evidence="15" key="1">
    <citation type="submission" date="2018-01" db="EMBL/GenBank/DDBJ databases">
        <authorList>
            <person name="Alioto T."/>
            <person name="Alioto T."/>
        </authorList>
    </citation>
    <scope>NUCLEOTIDE SEQUENCE [LARGE SCALE GENOMIC DNA]</scope>
</reference>
<keyword evidence="7 11" id="KW-0560">Oxidoreductase</keyword>
<dbReference type="GO" id="GO:0005777">
    <property type="term" value="C:peroxisome"/>
    <property type="evidence" value="ECO:0007669"/>
    <property type="project" value="TreeGrafter"/>
</dbReference>
<dbReference type="FunFam" id="3.40.50.720:FF:000143">
    <property type="entry name" value="Fatty acyl-CoA reductase"/>
    <property type="match status" value="1"/>
</dbReference>
<keyword evidence="15" id="KW-1185">Reference proteome</keyword>
<comment type="similarity">
    <text evidence="2 11">Belongs to the fatty acyl-CoA reductase family.</text>
</comment>